<organism evidence="2 3">
    <name type="scientific">Mycena sanguinolenta</name>
    <dbReference type="NCBI Taxonomy" id="230812"/>
    <lineage>
        <taxon>Eukaryota</taxon>
        <taxon>Fungi</taxon>
        <taxon>Dikarya</taxon>
        <taxon>Basidiomycota</taxon>
        <taxon>Agaricomycotina</taxon>
        <taxon>Agaricomycetes</taxon>
        <taxon>Agaricomycetidae</taxon>
        <taxon>Agaricales</taxon>
        <taxon>Marasmiineae</taxon>
        <taxon>Mycenaceae</taxon>
        <taxon>Mycena</taxon>
    </lineage>
</organism>
<evidence type="ECO:0000313" key="3">
    <source>
        <dbReference type="Proteomes" id="UP000623467"/>
    </source>
</evidence>
<dbReference type="AlphaFoldDB" id="A0A8H6ZDF9"/>
<proteinExistence type="predicted"/>
<accession>A0A8H6ZDF9</accession>
<keyword evidence="3" id="KW-1185">Reference proteome</keyword>
<dbReference type="Proteomes" id="UP000623467">
    <property type="component" value="Unassembled WGS sequence"/>
</dbReference>
<dbReference type="OrthoDB" id="3025288at2759"/>
<comment type="caution">
    <text evidence="2">The sequence shown here is derived from an EMBL/GenBank/DDBJ whole genome shotgun (WGS) entry which is preliminary data.</text>
</comment>
<reference evidence="2" key="1">
    <citation type="submission" date="2020-05" db="EMBL/GenBank/DDBJ databases">
        <title>Mycena genomes resolve the evolution of fungal bioluminescence.</title>
        <authorList>
            <person name="Tsai I.J."/>
        </authorList>
    </citation>
    <scope>NUCLEOTIDE SEQUENCE</scope>
    <source>
        <strain evidence="2">160909Yilan</strain>
    </source>
</reference>
<dbReference type="EMBL" id="JACAZH010000002">
    <property type="protein sequence ID" value="KAF7375352.1"/>
    <property type="molecule type" value="Genomic_DNA"/>
</dbReference>
<protein>
    <submittedName>
        <fullName evidence="2">Uncharacterized protein</fullName>
    </submittedName>
</protein>
<name>A0A8H6ZDF9_9AGAR</name>
<evidence type="ECO:0000256" key="1">
    <source>
        <dbReference type="SAM" id="MobiDB-lite"/>
    </source>
</evidence>
<feature type="region of interest" description="Disordered" evidence="1">
    <location>
        <begin position="89"/>
        <end position="112"/>
    </location>
</feature>
<gene>
    <name evidence="2" type="ORF">MSAN_00422500</name>
</gene>
<evidence type="ECO:0000313" key="2">
    <source>
        <dbReference type="EMBL" id="KAF7375352.1"/>
    </source>
</evidence>
<feature type="compositionally biased region" description="Polar residues" evidence="1">
    <location>
        <begin position="97"/>
        <end position="112"/>
    </location>
</feature>
<sequence>MGGLPVLEVIVEYAPPALNLLANLINWLSESDLVAVASTTANGNWPRVTMRKGKMVTVKDNPNPDVQSLTNEATGKVYAAFQHGFGYPFNGDDSDPPTAQKQGGSPTQLTSNEDFVTCSVNNEEAINTYIDTFINDNVPTWAQTKLRNDVLGMVNARLNGAETNAWLHYGQPEIITGGASGSTLRADIMMLYCVTDAPDPQNKSQIVKTLFCKFVGVYYLSKAWPSLTAQDDVAPGTAQILAIDCSVSDATLATALGVQIVRTQPSSVNTIFSVSSETLCIVIAVKCATDADWIDTGSQQNAAAPLHPTGSFRS</sequence>